<dbReference type="Gene3D" id="3.30.1250.10">
    <property type="entry name" value="Ribosome maturation protein SBDS, N-terminal domain"/>
    <property type="match status" value="1"/>
</dbReference>
<sequence>MIDTRQVNPPTAYLRASRILISTAHSDAPLPAQESCVSRCDDDEAEQRVGAPERARKVTREIGRLGAVAYVDATDAGPSWRARAERHAGRRRVVEQAEVGKRGGRGVARYVAALHVMSVPAPGRRMDVFWGSRAWAVVDEEAASRMAGDAGLADRCMRRTLCQVGEKRRTREEQANDLFGDLGGLDDVTWAAAMTPPSHPRPFHSKTTNPSSSTTTIMTKALTKVVYQPDTQSTDQYIAIVNPAEYRRWKGGGELAASYVDSPLIRILAQRRKSPASYVSASDTHIDPSHSTIPLTDVVDSFKVFFSNQGSQGLLGQASKQQLESVFGTSKDIDVVQQLLTKGKEQTGESFSAGQIATLNATRGSATTHARQCALWPLGLGVSSGRGSSGTA</sequence>
<dbReference type="STRING" id="5627.A0A1C7M0P6"/>
<evidence type="ECO:0000256" key="1">
    <source>
        <dbReference type="SAM" id="MobiDB-lite"/>
    </source>
</evidence>
<feature type="region of interest" description="Disordered" evidence="1">
    <location>
        <begin position="195"/>
        <end position="214"/>
    </location>
</feature>
<protein>
    <recommendedName>
        <fullName evidence="2">Ribosome maturation protein SDO1/SBDS N-terminal domain-containing protein</fullName>
    </recommendedName>
</protein>
<dbReference type="SUPFAM" id="SSF89895">
    <property type="entry name" value="FYSH domain"/>
    <property type="match status" value="1"/>
</dbReference>
<dbReference type="AlphaFoldDB" id="A0A1C7M0P6"/>
<reference evidence="3 4" key="1">
    <citation type="submission" date="2016-03" db="EMBL/GenBank/DDBJ databases">
        <title>Whole genome sequencing of Grifola frondosa 9006-11.</title>
        <authorList>
            <person name="Min B."/>
            <person name="Park H."/>
            <person name="Kim J.-G."/>
            <person name="Cho H."/>
            <person name="Oh Y.-L."/>
            <person name="Kong W.-S."/>
            <person name="Choi I.-G."/>
        </authorList>
    </citation>
    <scope>NUCLEOTIDE SEQUENCE [LARGE SCALE GENOMIC DNA]</scope>
    <source>
        <strain evidence="3 4">9006-11</strain>
    </source>
</reference>
<dbReference type="InterPro" id="IPR019783">
    <property type="entry name" value="SDO1/SBDS_N"/>
</dbReference>
<dbReference type="Pfam" id="PF01172">
    <property type="entry name" value="SBDS_N"/>
    <property type="match status" value="1"/>
</dbReference>
<feature type="domain" description="Ribosome maturation protein SDO1/SBDS N-terminal" evidence="2">
    <location>
        <begin position="291"/>
        <end position="349"/>
    </location>
</feature>
<proteinExistence type="predicted"/>
<dbReference type="OrthoDB" id="2567806at2759"/>
<evidence type="ECO:0000259" key="2">
    <source>
        <dbReference type="Pfam" id="PF01172"/>
    </source>
</evidence>
<evidence type="ECO:0000313" key="4">
    <source>
        <dbReference type="Proteomes" id="UP000092993"/>
    </source>
</evidence>
<organism evidence="3 4">
    <name type="scientific">Grifola frondosa</name>
    <name type="common">Maitake</name>
    <name type="synonym">Polyporus frondosus</name>
    <dbReference type="NCBI Taxonomy" id="5627"/>
    <lineage>
        <taxon>Eukaryota</taxon>
        <taxon>Fungi</taxon>
        <taxon>Dikarya</taxon>
        <taxon>Basidiomycota</taxon>
        <taxon>Agaricomycotina</taxon>
        <taxon>Agaricomycetes</taxon>
        <taxon>Polyporales</taxon>
        <taxon>Grifolaceae</taxon>
        <taxon>Grifola</taxon>
    </lineage>
</organism>
<name>A0A1C7M0P6_GRIFR</name>
<dbReference type="Proteomes" id="UP000092993">
    <property type="component" value="Unassembled WGS sequence"/>
</dbReference>
<keyword evidence="4" id="KW-1185">Reference proteome</keyword>
<dbReference type="EMBL" id="LUGG01000014">
    <property type="protein sequence ID" value="OBZ70037.1"/>
    <property type="molecule type" value="Genomic_DNA"/>
</dbReference>
<evidence type="ECO:0000313" key="3">
    <source>
        <dbReference type="EMBL" id="OBZ70037.1"/>
    </source>
</evidence>
<feature type="compositionally biased region" description="Low complexity" evidence="1">
    <location>
        <begin position="205"/>
        <end position="214"/>
    </location>
</feature>
<accession>A0A1C7M0P6</accession>
<gene>
    <name evidence="3" type="ORF">A0H81_09841</name>
</gene>
<comment type="caution">
    <text evidence="3">The sequence shown here is derived from an EMBL/GenBank/DDBJ whole genome shotgun (WGS) entry which is preliminary data.</text>
</comment>
<dbReference type="InterPro" id="IPR036786">
    <property type="entry name" value="Ribosome_mat_SBDS_N_sf"/>
</dbReference>